<organism evidence="1">
    <name type="scientific">marine sediment metagenome</name>
    <dbReference type="NCBI Taxonomy" id="412755"/>
    <lineage>
        <taxon>unclassified sequences</taxon>
        <taxon>metagenomes</taxon>
        <taxon>ecological metagenomes</taxon>
    </lineage>
</organism>
<name>A0A0F9BR51_9ZZZZ</name>
<dbReference type="EMBL" id="LAZR01039701">
    <property type="protein sequence ID" value="KKL16347.1"/>
    <property type="molecule type" value="Genomic_DNA"/>
</dbReference>
<protein>
    <submittedName>
        <fullName evidence="1">Uncharacterized protein</fullName>
    </submittedName>
</protein>
<comment type="caution">
    <text evidence="1">The sequence shown here is derived from an EMBL/GenBank/DDBJ whole genome shotgun (WGS) entry which is preliminary data.</text>
</comment>
<gene>
    <name evidence="1" type="ORF">LCGC14_2496520</name>
</gene>
<proteinExistence type="predicted"/>
<evidence type="ECO:0000313" key="1">
    <source>
        <dbReference type="EMBL" id="KKL16347.1"/>
    </source>
</evidence>
<dbReference type="AlphaFoldDB" id="A0A0F9BR51"/>
<sequence>MYEFEDEISERLLTPFTCVKCGNIYPSYDKDRSAEDTCKYCTGKLIDPCKGCAGEDCVCCIKNPNSNY</sequence>
<accession>A0A0F9BR51</accession>
<reference evidence="1" key="1">
    <citation type="journal article" date="2015" name="Nature">
        <title>Complex archaea that bridge the gap between prokaryotes and eukaryotes.</title>
        <authorList>
            <person name="Spang A."/>
            <person name="Saw J.H."/>
            <person name="Jorgensen S.L."/>
            <person name="Zaremba-Niedzwiedzka K."/>
            <person name="Martijn J."/>
            <person name="Lind A.E."/>
            <person name="van Eijk R."/>
            <person name="Schleper C."/>
            <person name="Guy L."/>
            <person name="Ettema T.J."/>
        </authorList>
    </citation>
    <scope>NUCLEOTIDE SEQUENCE</scope>
</reference>